<protein>
    <submittedName>
        <fullName evidence="4">F-box only protein</fullName>
    </submittedName>
</protein>
<evidence type="ECO:0000256" key="1">
    <source>
        <dbReference type="SAM" id="Coils"/>
    </source>
</evidence>
<evidence type="ECO:0000259" key="3">
    <source>
        <dbReference type="PROSITE" id="PS50181"/>
    </source>
</evidence>
<evidence type="ECO:0000313" key="5">
    <source>
        <dbReference type="Proteomes" id="UP001146793"/>
    </source>
</evidence>
<dbReference type="SUPFAM" id="SSF81383">
    <property type="entry name" value="F-box domain"/>
    <property type="match status" value="1"/>
</dbReference>
<keyword evidence="2" id="KW-1133">Transmembrane helix</keyword>
<dbReference type="Proteomes" id="UP001146793">
    <property type="component" value="Unassembled WGS sequence"/>
</dbReference>
<feature type="coiled-coil region" evidence="1">
    <location>
        <begin position="227"/>
        <end position="254"/>
    </location>
</feature>
<dbReference type="Gene3D" id="1.20.1280.50">
    <property type="match status" value="1"/>
</dbReference>
<dbReference type="AlphaFoldDB" id="A0AAV7YPW4"/>
<keyword evidence="2" id="KW-0812">Transmembrane</keyword>
<comment type="caution">
    <text evidence="4">The sequence shown here is derived from an EMBL/GenBank/DDBJ whole genome shotgun (WGS) entry which is preliminary data.</text>
</comment>
<dbReference type="InterPro" id="IPR036047">
    <property type="entry name" value="F-box-like_dom_sf"/>
</dbReference>
<evidence type="ECO:0000256" key="2">
    <source>
        <dbReference type="SAM" id="Phobius"/>
    </source>
</evidence>
<organism evidence="4 5">
    <name type="scientific">Anaeramoeba flamelloides</name>
    <dbReference type="NCBI Taxonomy" id="1746091"/>
    <lineage>
        <taxon>Eukaryota</taxon>
        <taxon>Metamonada</taxon>
        <taxon>Anaeramoebidae</taxon>
        <taxon>Anaeramoeba</taxon>
    </lineage>
</organism>
<dbReference type="InterPro" id="IPR001810">
    <property type="entry name" value="F-box_dom"/>
</dbReference>
<accession>A0AAV7YPW4</accession>
<reference evidence="4" key="1">
    <citation type="submission" date="2022-08" db="EMBL/GenBank/DDBJ databases">
        <title>Novel sulphate-reducing endosymbionts in the free-living metamonad Anaeramoeba.</title>
        <authorList>
            <person name="Jerlstrom-Hultqvist J."/>
            <person name="Cepicka I."/>
            <person name="Gallot-Lavallee L."/>
            <person name="Salas-Leiva D."/>
            <person name="Curtis B.A."/>
            <person name="Zahonova K."/>
            <person name="Pipaliya S."/>
            <person name="Dacks J."/>
            <person name="Roger A.J."/>
        </authorList>
    </citation>
    <scope>NUCLEOTIDE SEQUENCE</scope>
    <source>
        <strain evidence="4">Busselton2</strain>
    </source>
</reference>
<dbReference type="EMBL" id="JANTQA010000057">
    <property type="protein sequence ID" value="KAJ3429474.1"/>
    <property type="molecule type" value="Genomic_DNA"/>
</dbReference>
<sequence>MTTNTIFEVNSQDEISKQEKMPLLTSSDDSFDITETDRIKELNLNEYETFLGKTCLKIPLSIFNHLLVGEIGEIPPKTRYHPRKKKSKSSTNNTNLLNLPDQILINIFEYLPPLKIIILRQTCIKCSNLSQDRQLWRQVCINNNQLFIWKELRIKIVFFNEQNIIYGFQNDLVEKITGKKIKIRKNRNNRTFRNKLLDSKTSELEPLTNANIRISYIETLKNPEKHFKLKYKKLQHAKQQIQNLAEQNDEQDLKFQKQSIFRKRVIKTLCGANINDYIVLCGDFLSIVFNIFKNNGCFQNIICSFIFIIVYLFINFIYVGYRKNIKSNNSRIRPSNFD</sequence>
<proteinExistence type="predicted"/>
<name>A0AAV7YPW4_9EUKA</name>
<feature type="domain" description="F-box" evidence="3">
    <location>
        <begin position="93"/>
        <end position="139"/>
    </location>
</feature>
<gene>
    <name evidence="4" type="ORF">M0812_24826</name>
</gene>
<keyword evidence="1" id="KW-0175">Coiled coil</keyword>
<dbReference type="PROSITE" id="PS50181">
    <property type="entry name" value="FBOX"/>
    <property type="match status" value="1"/>
</dbReference>
<feature type="transmembrane region" description="Helical" evidence="2">
    <location>
        <begin position="298"/>
        <end position="321"/>
    </location>
</feature>
<keyword evidence="2" id="KW-0472">Membrane</keyword>
<evidence type="ECO:0000313" key="4">
    <source>
        <dbReference type="EMBL" id="KAJ3429474.1"/>
    </source>
</evidence>
<dbReference type="Pfam" id="PF12937">
    <property type="entry name" value="F-box-like"/>
    <property type="match status" value="1"/>
</dbReference>